<dbReference type="InterPro" id="IPR018060">
    <property type="entry name" value="HTH_AraC"/>
</dbReference>
<evidence type="ECO:0000313" key="5">
    <source>
        <dbReference type="EMBL" id="MDJ1503117.1"/>
    </source>
</evidence>
<dbReference type="EMBL" id="JASJOU010000007">
    <property type="protein sequence ID" value="MDJ1503117.1"/>
    <property type="molecule type" value="Genomic_DNA"/>
</dbReference>
<protein>
    <submittedName>
        <fullName evidence="5">AraC family transcriptional regulator</fullName>
    </submittedName>
</protein>
<evidence type="ECO:0000313" key="6">
    <source>
        <dbReference type="Proteomes" id="UP001232063"/>
    </source>
</evidence>
<sequence>MTPILPSVTPQYLFYEHTRRIETLSSCGLAEEISTLILPYGKAELKYWQWDDIAIHYTKHYFDDYFFFEKKNNDNKVCMEFNMKGSYLIRHAGQVYNVKAAQHNIIYTPQVHNTFQNGDLIGETFKIHFSPERFLSIAEDGNDILKRFAGRMMEGNPVVLSPNSQSISPELKKAIHDILHCHYTGGLKKLFMLSKSIEILVLQAESYDKADQQFRQTIYCKHTQEQDKVHHARNYLEQHMDTPPSLSELARIVGLNEYKLKRGFKEIYQTTVFGYLADHRLIQARQLLLDTTKTASEIAYELGYSSPQHFNNAFRKKFGITPQKLRNK</sequence>
<evidence type="ECO:0000256" key="3">
    <source>
        <dbReference type="ARBA" id="ARBA00023163"/>
    </source>
</evidence>
<comment type="caution">
    <text evidence="5">The sequence shown here is derived from an EMBL/GenBank/DDBJ whole genome shotgun (WGS) entry which is preliminary data.</text>
</comment>
<dbReference type="PRINTS" id="PR00032">
    <property type="entry name" value="HTHARAC"/>
</dbReference>
<evidence type="ECO:0000256" key="1">
    <source>
        <dbReference type="ARBA" id="ARBA00023015"/>
    </source>
</evidence>
<dbReference type="InterPro" id="IPR053142">
    <property type="entry name" value="PchR_regulatory_protein"/>
</dbReference>
<accession>A0AAE3UH67</accession>
<dbReference type="SUPFAM" id="SSF46689">
    <property type="entry name" value="Homeodomain-like"/>
    <property type="match status" value="2"/>
</dbReference>
<evidence type="ECO:0000259" key="4">
    <source>
        <dbReference type="PROSITE" id="PS01124"/>
    </source>
</evidence>
<dbReference type="AlphaFoldDB" id="A0AAE3UH67"/>
<dbReference type="GO" id="GO:0003700">
    <property type="term" value="F:DNA-binding transcription factor activity"/>
    <property type="evidence" value="ECO:0007669"/>
    <property type="project" value="InterPro"/>
</dbReference>
<gene>
    <name evidence="5" type="ORF">QNI22_20785</name>
</gene>
<keyword evidence="2" id="KW-0238">DNA-binding</keyword>
<dbReference type="Gene3D" id="1.10.10.60">
    <property type="entry name" value="Homeodomain-like"/>
    <property type="match status" value="2"/>
</dbReference>
<dbReference type="Proteomes" id="UP001232063">
    <property type="component" value="Unassembled WGS sequence"/>
</dbReference>
<dbReference type="PROSITE" id="PS01124">
    <property type="entry name" value="HTH_ARAC_FAMILY_2"/>
    <property type="match status" value="1"/>
</dbReference>
<reference evidence="5" key="1">
    <citation type="submission" date="2023-05" db="EMBL/GenBank/DDBJ databases">
        <authorList>
            <person name="Zhang X."/>
        </authorList>
    </citation>
    <scope>NUCLEOTIDE SEQUENCE</scope>
    <source>
        <strain evidence="5">BD1B2-1</strain>
    </source>
</reference>
<name>A0AAE3UH67_9BACT</name>
<keyword evidence="1" id="KW-0805">Transcription regulation</keyword>
<dbReference type="PANTHER" id="PTHR47893:SF1">
    <property type="entry name" value="REGULATORY PROTEIN PCHR"/>
    <property type="match status" value="1"/>
</dbReference>
<keyword evidence="6" id="KW-1185">Reference proteome</keyword>
<dbReference type="SMART" id="SM00342">
    <property type="entry name" value="HTH_ARAC"/>
    <property type="match status" value="1"/>
</dbReference>
<dbReference type="PANTHER" id="PTHR47893">
    <property type="entry name" value="REGULATORY PROTEIN PCHR"/>
    <property type="match status" value="1"/>
</dbReference>
<dbReference type="InterPro" id="IPR009057">
    <property type="entry name" value="Homeodomain-like_sf"/>
</dbReference>
<feature type="domain" description="HTH araC/xylS-type" evidence="4">
    <location>
        <begin position="230"/>
        <end position="328"/>
    </location>
</feature>
<organism evidence="5 6">
    <name type="scientific">Xanthocytophaga agilis</name>
    <dbReference type="NCBI Taxonomy" id="3048010"/>
    <lineage>
        <taxon>Bacteria</taxon>
        <taxon>Pseudomonadati</taxon>
        <taxon>Bacteroidota</taxon>
        <taxon>Cytophagia</taxon>
        <taxon>Cytophagales</taxon>
        <taxon>Rhodocytophagaceae</taxon>
        <taxon>Xanthocytophaga</taxon>
    </lineage>
</organism>
<keyword evidence="3" id="KW-0804">Transcription</keyword>
<dbReference type="RefSeq" id="WP_314513606.1">
    <property type="nucleotide sequence ID" value="NZ_JASJOU010000007.1"/>
</dbReference>
<proteinExistence type="predicted"/>
<dbReference type="GO" id="GO:0043565">
    <property type="term" value="F:sequence-specific DNA binding"/>
    <property type="evidence" value="ECO:0007669"/>
    <property type="project" value="InterPro"/>
</dbReference>
<dbReference type="Pfam" id="PF12833">
    <property type="entry name" value="HTH_18"/>
    <property type="match status" value="1"/>
</dbReference>
<evidence type="ECO:0000256" key="2">
    <source>
        <dbReference type="ARBA" id="ARBA00023125"/>
    </source>
</evidence>
<dbReference type="InterPro" id="IPR020449">
    <property type="entry name" value="Tscrpt_reg_AraC-type_HTH"/>
</dbReference>